<dbReference type="EMBL" id="SJPU01000001">
    <property type="protein sequence ID" value="TWU18094.1"/>
    <property type="molecule type" value="Genomic_DNA"/>
</dbReference>
<reference evidence="1 2" key="1">
    <citation type="journal article" date="2020" name="Antonie Van Leeuwenhoek">
        <title>Rhodopirellula heiligendammensis sp. nov., Rhodopirellula pilleata sp. nov., and Rhodopirellula solitaria sp. nov. isolated from natural or artificial marine surfaces in Northern Germany and California, USA, and emended description of the genus Rhodopirellula.</title>
        <authorList>
            <person name="Kallscheuer N."/>
            <person name="Wiegand S."/>
            <person name="Jogler M."/>
            <person name="Boedeker C."/>
            <person name="Peeters S.H."/>
            <person name="Rast P."/>
            <person name="Heuer A."/>
            <person name="Jetten M.S.M."/>
            <person name="Rohde M."/>
            <person name="Jogler C."/>
        </authorList>
    </citation>
    <scope>NUCLEOTIDE SEQUENCE [LARGE SCALE GENOMIC DNA]</scope>
    <source>
        <strain evidence="1 2">Poly21</strain>
    </source>
</reference>
<keyword evidence="2" id="KW-1185">Reference proteome</keyword>
<accession>A0A5C6C460</accession>
<comment type="caution">
    <text evidence="1">The sequence shown here is derived from an EMBL/GenBank/DDBJ whole genome shotgun (WGS) entry which is preliminary data.</text>
</comment>
<evidence type="ECO:0000313" key="2">
    <source>
        <dbReference type="Proteomes" id="UP000319908"/>
    </source>
</evidence>
<sequence length="70" mass="7407">MLNAIVSSVASEWATYSIGREVVSGDTSMPDKTEEDTLVFVNVNGNGDQKAKAAIGMSINCLGCLTRALR</sequence>
<organism evidence="1 2">
    <name type="scientific">Allorhodopirellula heiligendammensis</name>
    <dbReference type="NCBI Taxonomy" id="2714739"/>
    <lineage>
        <taxon>Bacteria</taxon>
        <taxon>Pseudomonadati</taxon>
        <taxon>Planctomycetota</taxon>
        <taxon>Planctomycetia</taxon>
        <taxon>Pirellulales</taxon>
        <taxon>Pirellulaceae</taxon>
        <taxon>Allorhodopirellula</taxon>
    </lineage>
</organism>
<protein>
    <submittedName>
        <fullName evidence="1">Uncharacterized protein</fullName>
    </submittedName>
</protein>
<gene>
    <name evidence="1" type="ORF">Poly21_02490</name>
</gene>
<proteinExistence type="predicted"/>
<evidence type="ECO:0000313" key="1">
    <source>
        <dbReference type="EMBL" id="TWU18094.1"/>
    </source>
</evidence>
<dbReference type="AlphaFoldDB" id="A0A5C6C460"/>
<name>A0A5C6C460_9BACT</name>
<dbReference type="Proteomes" id="UP000319908">
    <property type="component" value="Unassembled WGS sequence"/>
</dbReference>